<accession>A0A098R0H5</accession>
<dbReference type="eggNOG" id="COG0784">
    <property type="taxonomic scope" value="Bacteria"/>
</dbReference>
<dbReference type="InterPro" id="IPR050595">
    <property type="entry name" value="Bact_response_regulator"/>
</dbReference>
<feature type="modified residue" description="4-aspartylphosphate" evidence="2">
    <location>
        <position position="59"/>
    </location>
</feature>
<dbReference type="Pfam" id="PF00072">
    <property type="entry name" value="Response_reg"/>
    <property type="match status" value="1"/>
</dbReference>
<proteinExistence type="predicted"/>
<sequence>MTGGSLLIVEDEYIIALSQKQRLERHGFSVQLAYSGLQALDAVEAAFQDGRQFDAILMDINLGGGPDGIALTRTLQLMDPSLLILFLSSQPQSYLAQRAPDLLIFPFISKATSPSTLPGLVAQHILERSSDRL</sequence>
<dbReference type="AlphaFoldDB" id="A0A098R0H5"/>
<dbReference type="InterPro" id="IPR001789">
    <property type="entry name" value="Sig_transdc_resp-reg_receiver"/>
</dbReference>
<dbReference type="SUPFAM" id="SSF52172">
    <property type="entry name" value="CheY-like"/>
    <property type="match status" value="1"/>
</dbReference>
<evidence type="ECO:0000313" key="5">
    <source>
        <dbReference type="Proteomes" id="UP000029692"/>
    </source>
</evidence>
<dbReference type="PROSITE" id="PS50110">
    <property type="entry name" value="RESPONSE_REGULATORY"/>
    <property type="match status" value="1"/>
</dbReference>
<evidence type="ECO:0000256" key="2">
    <source>
        <dbReference type="PROSITE-ProRule" id="PRU00169"/>
    </source>
</evidence>
<evidence type="ECO:0000259" key="3">
    <source>
        <dbReference type="PROSITE" id="PS50110"/>
    </source>
</evidence>
<dbReference type="Proteomes" id="UP000029692">
    <property type="component" value="Unassembled WGS sequence"/>
</dbReference>
<dbReference type="RefSeq" id="WP_037547344.1">
    <property type="nucleotide sequence ID" value="NZ_JNUP01000059.1"/>
</dbReference>
<dbReference type="PANTHER" id="PTHR44591:SF3">
    <property type="entry name" value="RESPONSE REGULATORY DOMAIN-CONTAINING PROTEIN"/>
    <property type="match status" value="1"/>
</dbReference>
<dbReference type="InterPro" id="IPR011006">
    <property type="entry name" value="CheY-like_superfamily"/>
</dbReference>
<dbReference type="OrthoDB" id="9767435at2"/>
<keyword evidence="5" id="KW-1185">Reference proteome</keyword>
<feature type="domain" description="Response regulatory" evidence="3">
    <location>
        <begin position="5"/>
        <end position="125"/>
    </location>
</feature>
<dbReference type="Gene3D" id="3.40.50.2300">
    <property type="match status" value="1"/>
</dbReference>
<dbReference type="GO" id="GO:0000160">
    <property type="term" value="P:phosphorelay signal transduction system"/>
    <property type="evidence" value="ECO:0007669"/>
    <property type="project" value="InterPro"/>
</dbReference>
<gene>
    <name evidence="4" type="ORF">DC28_07520</name>
</gene>
<organism evidence="4 5">
    <name type="scientific">Spirochaeta lutea</name>
    <dbReference type="NCBI Taxonomy" id="1480694"/>
    <lineage>
        <taxon>Bacteria</taxon>
        <taxon>Pseudomonadati</taxon>
        <taxon>Spirochaetota</taxon>
        <taxon>Spirochaetia</taxon>
        <taxon>Spirochaetales</taxon>
        <taxon>Spirochaetaceae</taxon>
        <taxon>Spirochaeta</taxon>
    </lineage>
</organism>
<name>A0A098R0H5_9SPIO</name>
<comment type="caution">
    <text evidence="4">The sequence shown here is derived from an EMBL/GenBank/DDBJ whole genome shotgun (WGS) entry which is preliminary data.</text>
</comment>
<dbReference type="PANTHER" id="PTHR44591">
    <property type="entry name" value="STRESS RESPONSE REGULATOR PROTEIN 1"/>
    <property type="match status" value="1"/>
</dbReference>
<protein>
    <recommendedName>
        <fullName evidence="3">Response regulatory domain-containing protein</fullName>
    </recommendedName>
</protein>
<dbReference type="EMBL" id="JNUP01000059">
    <property type="protein sequence ID" value="KGE72222.1"/>
    <property type="molecule type" value="Genomic_DNA"/>
</dbReference>
<evidence type="ECO:0000256" key="1">
    <source>
        <dbReference type="ARBA" id="ARBA00022553"/>
    </source>
</evidence>
<reference evidence="4 5" key="1">
    <citation type="submission" date="2014-05" db="EMBL/GenBank/DDBJ databases">
        <title>De novo Genome Sequence of Spirocheata sp.</title>
        <authorList>
            <person name="Shivani Y."/>
            <person name="Subhash Y."/>
            <person name="Tushar L."/>
            <person name="Sasikala C."/>
            <person name="Ramana C.V."/>
        </authorList>
    </citation>
    <scope>NUCLEOTIDE SEQUENCE [LARGE SCALE GENOMIC DNA]</scope>
    <source>
        <strain evidence="4 5">JC230</strain>
    </source>
</reference>
<keyword evidence="1 2" id="KW-0597">Phosphoprotein</keyword>
<evidence type="ECO:0000313" key="4">
    <source>
        <dbReference type="EMBL" id="KGE72222.1"/>
    </source>
</evidence>
<dbReference type="SMART" id="SM00448">
    <property type="entry name" value="REC"/>
    <property type="match status" value="1"/>
</dbReference>
<dbReference type="STRING" id="1480694.DC28_07520"/>